<evidence type="ECO:0000256" key="1">
    <source>
        <dbReference type="SAM" id="MobiDB-lite"/>
    </source>
</evidence>
<comment type="caution">
    <text evidence="2">The sequence shown here is derived from an EMBL/GenBank/DDBJ whole genome shotgun (WGS) entry which is preliminary data.</text>
</comment>
<organism evidence="2 3">
    <name type="scientific">Rotaria magnacalcarata</name>
    <dbReference type="NCBI Taxonomy" id="392030"/>
    <lineage>
        <taxon>Eukaryota</taxon>
        <taxon>Metazoa</taxon>
        <taxon>Spiralia</taxon>
        <taxon>Gnathifera</taxon>
        <taxon>Rotifera</taxon>
        <taxon>Eurotatoria</taxon>
        <taxon>Bdelloidea</taxon>
        <taxon>Philodinida</taxon>
        <taxon>Philodinidae</taxon>
        <taxon>Rotaria</taxon>
    </lineage>
</organism>
<reference evidence="2" key="1">
    <citation type="submission" date="2021-02" db="EMBL/GenBank/DDBJ databases">
        <authorList>
            <person name="Nowell W R."/>
        </authorList>
    </citation>
    <scope>NUCLEOTIDE SEQUENCE</scope>
</reference>
<accession>A0A8S3FHM5</accession>
<feature type="compositionally biased region" description="Polar residues" evidence="1">
    <location>
        <begin position="1"/>
        <end position="11"/>
    </location>
</feature>
<sequence length="39" mass="4167">AANINIMTITTKAAPPPSPPPPPQLLGPSQPWQSRHIQL</sequence>
<protein>
    <submittedName>
        <fullName evidence="2">Uncharacterized protein</fullName>
    </submittedName>
</protein>
<evidence type="ECO:0000313" key="2">
    <source>
        <dbReference type="EMBL" id="CAF5123869.1"/>
    </source>
</evidence>
<evidence type="ECO:0000313" key="3">
    <source>
        <dbReference type="Proteomes" id="UP000681720"/>
    </source>
</evidence>
<dbReference type="AlphaFoldDB" id="A0A8S3FHM5"/>
<dbReference type="EMBL" id="CAJOBJ010266555">
    <property type="protein sequence ID" value="CAF5123869.1"/>
    <property type="molecule type" value="Genomic_DNA"/>
</dbReference>
<feature type="non-terminal residue" evidence="2">
    <location>
        <position position="1"/>
    </location>
</feature>
<gene>
    <name evidence="2" type="ORF">GIL414_LOCUS63686</name>
</gene>
<name>A0A8S3FHM5_9BILA</name>
<feature type="compositionally biased region" description="Pro residues" evidence="1">
    <location>
        <begin position="14"/>
        <end position="25"/>
    </location>
</feature>
<feature type="region of interest" description="Disordered" evidence="1">
    <location>
        <begin position="1"/>
        <end position="39"/>
    </location>
</feature>
<dbReference type="Proteomes" id="UP000681720">
    <property type="component" value="Unassembled WGS sequence"/>
</dbReference>
<proteinExistence type="predicted"/>